<keyword evidence="2" id="KW-1185">Reference proteome</keyword>
<dbReference type="PANTHER" id="PTHR34825:SF1">
    <property type="entry name" value="AAA-ATPASE-LIKE DOMAIN-CONTAINING PROTEIN"/>
    <property type="match status" value="1"/>
</dbReference>
<reference evidence="1" key="1">
    <citation type="journal article" date="2023" name="bioRxiv">
        <title>Scaffold-level genome assemblies of two parasitoid biocontrol wasps reveal the parthenogenesis mechanism and an associated novel virus.</title>
        <authorList>
            <person name="Inwood S."/>
            <person name="Skelly J."/>
            <person name="Guhlin J."/>
            <person name="Harrop T."/>
            <person name="Goldson S."/>
            <person name="Dearden P."/>
        </authorList>
    </citation>
    <scope>NUCLEOTIDE SEQUENCE</scope>
    <source>
        <strain evidence="1">Lincoln</strain>
        <tissue evidence="1">Whole body</tissue>
    </source>
</reference>
<organism evidence="1 2">
    <name type="scientific">Microctonus hyperodae</name>
    <name type="common">Parasitoid wasp</name>
    <dbReference type="NCBI Taxonomy" id="165561"/>
    <lineage>
        <taxon>Eukaryota</taxon>
        <taxon>Metazoa</taxon>
        <taxon>Ecdysozoa</taxon>
        <taxon>Arthropoda</taxon>
        <taxon>Hexapoda</taxon>
        <taxon>Insecta</taxon>
        <taxon>Pterygota</taxon>
        <taxon>Neoptera</taxon>
        <taxon>Endopterygota</taxon>
        <taxon>Hymenoptera</taxon>
        <taxon>Apocrita</taxon>
        <taxon>Ichneumonoidea</taxon>
        <taxon>Braconidae</taxon>
        <taxon>Euphorinae</taxon>
        <taxon>Microctonus</taxon>
    </lineage>
</organism>
<dbReference type="Proteomes" id="UP001168972">
    <property type="component" value="Unassembled WGS sequence"/>
</dbReference>
<dbReference type="PANTHER" id="PTHR34825">
    <property type="entry name" value="CONSERVED PROTEIN, WITH A WEAK D-GALACTARATE DEHYDRATASE/ALTRONATE HYDROLASE DOMAIN"/>
    <property type="match status" value="1"/>
</dbReference>
<gene>
    <name evidence="1" type="ORF">PV327_008104</name>
</gene>
<evidence type="ECO:0008006" key="3">
    <source>
        <dbReference type="Google" id="ProtNLM"/>
    </source>
</evidence>
<dbReference type="AlphaFoldDB" id="A0AA39F2E8"/>
<dbReference type="EMBL" id="JAQQBR010001834">
    <property type="protein sequence ID" value="KAK0161685.1"/>
    <property type="molecule type" value="Genomic_DNA"/>
</dbReference>
<name>A0AA39F2E8_MICHY</name>
<reference evidence="1" key="2">
    <citation type="submission" date="2023-03" db="EMBL/GenBank/DDBJ databases">
        <authorList>
            <person name="Inwood S.N."/>
            <person name="Skelly J.G."/>
            <person name="Guhlin J."/>
            <person name="Harrop T.W.R."/>
            <person name="Goldson S.G."/>
            <person name="Dearden P.K."/>
        </authorList>
    </citation>
    <scope>NUCLEOTIDE SEQUENCE</scope>
    <source>
        <strain evidence="1">Lincoln</strain>
        <tissue evidence="1">Whole body</tissue>
    </source>
</reference>
<evidence type="ECO:0000313" key="2">
    <source>
        <dbReference type="Proteomes" id="UP001168972"/>
    </source>
</evidence>
<evidence type="ECO:0000313" key="1">
    <source>
        <dbReference type="EMBL" id="KAK0161685.1"/>
    </source>
</evidence>
<sequence length="349" mass="40586">MKYLNDKESELLTQGEVESGLELLSQYLYDHHEKKVFVLIDVVDVSINTLVHKSKKKPEDRENTIELLQSLIGKVSKRSYRFVRRLQLLNPHQDLGGILSNSANSVNYSFLEEYVFCEFYGFSDIELKELLEIVRHTEFSKSLKQHYNGYQITLKKIDRDMINGKKIDEEHEDLFAQLLYKQGFSYSISRFGDKLQLAIPNKTVCNEIPEIMCDIKSTNSFYNNRSELIKKLGRHEAIFFNDNYLIISDNDKIIASAIFISQRSGLMEEIESMKVNYLSKCCQEAVNDSCEDFEVICAKTKSNYADCFTTEYTEYDKFMEKEARETFVQLSGKIVVETGQIISKQNPWL</sequence>
<accession>A0AA39F2E8</accession>
<proteinExistence type="predicted"/>
<protein>
    <recommendedName>
        <fullName evidence="3">Double-motif LAGLIDADG homing endonuclease</fullName>
    </recommendedName>
</protein>
<comment type="caution">
    <text evidence="1">The sequence shown here is derived from an EMBL/GenBank/DDBJ whole genome shotgun (WGS) entry which is preliminary data.</text>
</comment>